<evidence type="ECO:0000313" key="3">
    <source>
        <dbReference type="Proteomes" id="UP001589810"/>
    </source>
</evidence>
<feature type="coiled-coil region" evidence="1">
    <location>
        <begin position="5"/>
        <end position="76"/>
    </location>
</feature>
<dbReference type="RefSeq" id="WP_273940165.1">
    <property type="nucleotide sequence ID" value="NZ_CP097263.1"/>
</dbReference>
<organism evidence="2 3">
    <name type="scientific">Kutzneria chonburiensis</name>
    <dbReference type="NCBI Taxonomy" id="1483604"/>
    <lineage>
        <taxon>Bacteria</taxon>
        <taxon>Bacillati</taxon>
        <taxon>Actinomycetota</taxon>
        <taxon>Actinomycetes</taxon>
        <taxon>Pseudonocardiales</taxon>
        <taxon>Pseudonocardiaceae</taxon>
        <taxon>Kutzneria</taxon>
    </lineage>
</organism>
<protein>
    <submittedName>
        <fullName evidence="2">Uncharacterized protein</fullName>
    </submittedName>
</protein>
<keyword evidence="1" id="KW-0175">Coiled coil</keyword>
<sequence>MNEAIDQLQQQITDVREQLAAIVQRGGRLRPGLDDVNEDLADAVKTLAQAHDAERRQLTSDQANALRKRIAEVQTQLAKPGSRRQGGDGYINLTPKQVQAKWATVEAAQRMIESDQQKLEEANLGGGPDKDQVAAAKARISVVARQRLNDALAANESLPMWLTSAVGSPPRPDPEPWLKAAHNVLVYRLEHGVSDPLLPLGGKPSGDDAYGSRRAGEWKKIAEELNKLHGLAGKSEYKL</sequence>
<name>A0ABV6MU07_9PSEU</name>
<dbReference type="EMBL" id="JBHLUD010000006">
    <property type="protein sequence ID" value="MFC0543614.1"/>
    <property type="molecule type" value="Genomic_DNA"/>
</dbReference>
<evidence type="ECO:0000256" key="1">
    <source>
        <dbReference type="SAM" id="Coils"/>
    </source>
</evidence>
<gene>
    <name evidence="2" type="ORF">ACFFH7_19080</name>
</gene>
<comment type="caution">
    <text evidence="2">The sequence shown here is derived from an EMBL/GenBank/DDBJ whole genome shotgun (WGS) entry which is preliminary data.</text>
</comment>
<evidence type="ECO:0000313" key="2">
    <source>
        <dbReference type="EMBL" id="MFC0543614.1"/>
    </source>
</evidence>
<reference evidence="2 3" key="1">
    <citation type="submission" date="2024-09" db="EMBL/GenBank/DDBJ databases">
        <authorList>
            <person name="Sun Q."/>
            <person name="Mori K."/>
        </authorList>
    </citation>
    <scope>NUCLEOTIDE SEQUENCE [LARGE SCALE GENOMIC DNA]</scope>
    <source>
        <strain evidence="2 3">TBRC 1432</strain>
    </source>
</reference>
<keyword evidence="3" id="KW-1185">Reference proteome</keyword>
<dbReference type="Proteomes" id="UP001589810">
    <property type="component" value="Unassembled WGS sequence"/>
</dbReference>
<proteinExistence type="predicted"/>
<accession>A0ABV6MU07</accession>